<dbReference type="PANTHER" id="PTHR43071:SF1">
    <property type="entry name" value="2-AMINO-4-HYDROXY-6-HYDROXYMETHYLDIHYDROPTERIDINE PYROPHOSPHOKINASE"/>
    <property type="match status" value="1"/>
</dbReference>
<evidence type="ECO:0000256" key="1">
    <source>
        <dbReference type="ARBA" id="ARBA00005051"/>
    </source>
</evidence>
<dbReference type="CDD" id="cd00483">
    <property type="entry name" value="HPPK"/>
    <property type="match status" value="1"/>
</dbReference>
<dbReference type="RefSeq" id="WP_093965281.1">
    <property type="nucleotide sequence ID" value="NZ_FXYE01000001.1"/>
</dbReference>
<dbReference type="GO" id="GO:0046654">
    <property type="term" value="P:tetrahydrofolate biosynthetic process"/>
    <property type="evidence" value="ECO:0007669"/>
    <property type="project" value="UniProtKB-UniPathway"/>
</dbReference>
<dbReference type="OrthoDB" id="9808041at2"/>
<dbReference type="SUPFAM" id="SSF55083">
    <property type="entry name" value="6-hydroxymethyl-7,8-dihydropterin pyrophosphokinase, HPPK"/>
    <property type="match status" value="1"/>
</dbReference>
<dbReference type="EMBL" id="FXYE01000001">
    <property type="protein sequence ID" value="SMX30814.1"/>
    <property type="molecule type" value="Genomic_DNA"/>
</dbReference>
<evidence type="ECO:0000256" key="7">
    <source>
        <dbReference type="ARBA" id="ARBA00022777"/>
    </source>
</evidence>
<dbReference type="Gene3D" id="3.30.70.560">
    <property type="entry name" value="7,8-Dihydro-6-hydroxymethylpterin-pyrophosphokinase HPPK"/>
    <property type="match status" value="1"/>
</dbReference>
<dbReference type="UniPathway" id="UPA00077">
    <property type="reaction ID" value="UER00155"/>
</dbReference>
<evidence type="ECO:0000256" key="2">
    <source>
        <dbReference type="ARBA" id="ARBA00005810"/>
    </source>
</evidence>
<dbReference type="GO" id="GO:0016301">
    <property type="term" value="F:kinase activity"/>
    <property type="evidence" value="ECO:0007669"/>
    <property type="project" value="UniProtKB-KW"/>
</dbReference>
<evidence type="ECO:0000256" key="8">
    <source>
        <dbReference type="ARBA" id="ARBA00022840"/>
    </source>
</evidence>
<dbReference type="GO" id="GO:0005524">
    <property type="term" value="F:ATP binding"/>
    <property type="evidence" value="ECO:0007669"/>
    <property type="project" value="UniProtKB-KW"/>
</dbReference>
<dbReference type="PANTHER" id="PTHR43071">
    <property type="entry name" value="2-AMINO-4-HYDROXY-6-HYDROXYMETHYLDIHYDROPTERIDINE PYROPHOSPHOKINASE"/>
    <property type="match status" value="1"/>
</dbReference>
<keyword evidence="9" id="KW-0289">Folate biosynthesis</keyword>
<evidence type="ECO:0000256" key="9">
    <source>
        <dbReference type="ARBA" id="ARBA00022909"/>
    </source>
</evidence>
<evidence type="ECO:0000256" key="3">
    <source>
        <dbReference type="ARBA" id="ARBA00013253"/>
    </source>
</evidence>
<dbReference type="AlphaFoldDB" id="A0A238JKS8"/>
<dbReference type="GO" id="GO:0046656">
    <property type="term" value="P:folic acid biosynthetic process"/>
    <property type="evidence" value="ECO:0007669"/>
    <property type="project" value="UniProtKB-KW"/>
</dbReference>
<protein>
    <recommendedName>
        <fullName evidence="4">2-amino-4-hydroxy-6-hydroxymethyldihydropteridine pyrophosphokinase</fullName>
        <ecNumber evidence="3">2.7.6.3</ecNumber>
    </recommendedName>
    <alternativeName>
        <fullName evidence="11">6-hydroxymethyl-7,8-dihydropterin pyrophosphokinase</fullName>
    </alternativeName>
    <alternativeName>
        <fullName evidence="12">7,8-dihydro-6-hydroxymethylpterin-pyrophosphokinase</fullName>
    </alternativeName>
</protein>
<dbReference type="EC" id="2.7.6.3" evidence="3"/>
<name>A0A238JKS8_9RHOB</name>
<comment type="similarity">
    <text evidence="2">Belongs to the HPPK family.</text>
</comment>
<comment type="function">
    <text evidence="10">Catalyzes the transfer of pyrophosphate from adenosine triphosphate (ATP) to 6-hydroxymethyl-7,8-dihydropterin, an enzymatic step in folate biosynthesis pathway.</text>
</comment>
<evidence type="ECO:0000256" key="10">
    <source>
        <dbReference type="ARBA" id="ARBA00029409"/>
    </source>
</evidence>
<keyword evidence="5 14" id="KW-0808">Transferase</keyword>
<evidence type="ECO:0000313" key="15">
    <source>
        <dbReference type="Proteomes" id="UP000202922"/>
    </source>
</evidence>
<evidence type="ECO:0000313" key="14">
    <source>
        <dbReference type="EMBL" id="SMX30814.1"/>
    </source>
</evidence>
<evidence type="ECO:0000259" key="13">
    <source>
        <dbReference type="Pfam" id="PF01288"/>
    </source>
</evidence>
<dbReference type="Pfam" id="PF01288">
    <property type="entry name" value="HPPK"/>
    <property type="match status" value="1"/>
</dbReference>
<comment type="pathway">
    <text evidence="1">Cofactor biosynthesis; tetrahydrofolate biosynthesis; 2-amino-4-hydroxy-6-hydroxymethyl-7,8-dihydropteridine diphosphate from 7,8-dihydroneopterin triphosphate: step 4/4.</text>
</comment>
<feature type="domain" description="7,8-dihydro-6-hydroxymethylpterin-pyrophosphokinase" evidence="13">
    <location>
        <begin position="23"/>
        <end position="173"/>
    </location>
</feature>
<evidence type="ECO:0000256" key="5">
    <source>
        <dbReference type="ARBA" id="ARBA00022679"/>
    </source>
</evidence>
<dbReference type="Proteomes" id="UP000202922">
    <property type="component" value="Unassembled WGS sequence"/>
</dbReference>
<keyword evidence="15" id="KW-1185">Reference proteome</keyword>
<organism evidence="14 15">
    <name type="scientific">Actibacterium lipolyticum</name>
    <dbReference type="NCBI Taxonomy" id="1524263"/>
    <lineage>
        <taxon>Bacteria</taxon>
        <taxon>Pseudomonadati</taxon>
        <taxon>Pseudomonadota</taxon>
        <taxon>Alphaproteobacteria</taxon>
        <taxon>Rhodobacterales</taxon>
        <taxon>Roseobacteraceae</taxon>
        <taxon>Actibacterium</taxon>
    </lineage>
</organism>
<keyword evidence="6" id="KW-0547">Nucleotide-binding</keyword>
<evidence type="ECO:0000256" key="12">
    <source>
        <dbReference type="ARBA" id="ARBA00033413"/>
    </source>
</evidence>
<dbReference type="InterPro" id="IPR035907">
    <property type="entry name" value="Hppk_sf"/>
</dbReference>
<sequence>MSQPSRRHQNDILSNGNLDLSLIAIGSNVTSLLGNPEDLVLGAVTSLPSDSIRLIAISSLYTTPSFPAGSGPDFVNAAAVIESDLSAHELLLRLHEVEHNFGRSRDVRWGARTIDMDLLACGSSVFPDVETVRKWQDMPLEEQMTVAPSELILPHPRMQDRGFVLVPLAEIAPDWEHPILHRSVSQMLDALPDREKAPIRRLSSANLG</sequence>
<reference evidence="15" key="1">
    <citation type="submission" date="2017-05" db="EMBL/GenBank/DDBJ databases">
        <authorList>
            <person name="Rodrigo-Torres L."/>
            <person name="Arahal R. D."/>
            <person name="Lucena T."/>
        </authorList>
    </citation>
    <scope>NUCLEOTIDE SEQUENCE [LARGE SCALE GENOMIC DNA]</scope>
    <source>
        <strain evidence="15">CECT 8621</strain>
    </source>
</reference>
<accession>A0A238JKS8</accession>
<keyword evidence="7 14" id="KW-0418">Kinase</keyword>
<dbReference type="InterPro" id="IPR000550">
    <property type="entry name" value="Hppk"/>
</dbReference>
<dbReference type="GO" id="GO:0003848">
    <property type="term" value="F:2-amino-4-hydroxy-6-hydroxymethyldihydropteridine diphosphokinase activity"/>
    <property type="evidence" value="ECO:0007669"/>
    <property type="project" value="UniProtKB-EC"/>
</dbReference>
<proteinExistence type="inferred from homology"/>
<evidence type="ECO:0000256" key="4">
    <source>
        <dbReference type="ARBA" id="ARBA00016218"/>
    </source>
</evidence>
<gene>
    <name evidence="14" type="primary">folK</name>
    <name evidence="14" type="ORF">COL8621_00133</name>
</gene>
<keyword evidence="8" id="KW-0067">ATP-binding</keyword>
<evidence type="ECO:0000256" key="6">
    <source>
        <dbReference type="ARBA" id="ARBA00022741"/>
    </source>
</evidence>
<evidence type="ECO:0000256" key="11">
    <source>
        <dbReference type="ARBA" id="ARBA00029766"/>
    </source>
</evidence>
<dbReference type="NCBIfam" id="TIGR01498">
    <property type="entry name" value="folK"/>
    <property type="match status" value="1"/>
</dbReference>